<reference evidence="2 3" key="1">
    <citation type="submission" date="2020-08" db="EMBL/GenBank/DDBJ databases">
        <title>Functional genomics of gut bacteria from endangered species of beetles.</title>
        <authorList>
            <person name="Carlos-Shanley C."/>
        </authorList>
    </citation>
    <scope>NUCLEOTIDE SEQUENCE [LARGE SCALE GENOMIC DNA]</scope>
    <source>
        <strain evidence="2 3">S00179</strain>
    </source>
</reference>
<feature type="region of interest" description="Disordered" evidence="1">
    <location>
        <begin position="1"/>
        <end position="47"/>
    </location>
</feature>
<name>A0A7W7KG24_PSENT</name>
<proteinExistence type="predicted"/>
<evidence type="ECO:0000256" key="1">
    <source>
        <dbReference type="SAM" id="MobiDB-lite"/>
    </source>
</evidence>
<dbReference type="EMBL" id="JACHLI010000003">
    <property type="protein sequence ID" value="MBB4862167.1"/>
    <property type="molecule type" value="Genomic_DNA"/>
</dbReference>
<dbReference type="RefSeq" id="WP_184586397.1">
    <property type="nucleotide sequence ID" value="NZ_JACHLI010000003.1"/>
</dbReference>
<evidence type="ECO:0000313" key="2">
    <source>
        <dbReference type="EMBL" id="MBB4862167.1"/>
    </source>
</evidence>
<dbReference type="Proteomes" id="UP000566995">
    <property type="component" value="Unassembled WGS sequence"/>
</dbReference>
<protein>
    <submittedName>
        <fullName evidence="2">Uncharacterized protein</fullName>
    </submittedName>
</protein>
<sequence>MSRLSSACPGKPGSAKSPRRQPGTPATPPREVTIVVPLGVEHGQRSA</sequence>
<accession>A0A7W7KG24</accession>
<comment type="caution">
    <text evidence="2">The sequence shown here is derived from an EMBL/GenBank/DDBJ whole genome shotgun (WGS) entry which is preliminary data.</text>
</comment>
<organism evidence="2 3">
    <name type="scientific">Pseudomonas nitroreducens</name>
    <dbReference type="NCBI Taxonomy" id="46680"/>
    <lineage>
        <taxon>Bacteria</taxon>
        <taxon>Pseudomonadati</taxon>
        <taxon>Pseudomonadota</taxon>
        <taxon>Gammaproteobacteria</taxon>
        <taxon>Pseudomonadales</taxon>
        <taxon>Pseudomonadaceae</taxon>
        <taxon>Pseudomonas</taxon>
    </lineage>
</organism>
<evidence type="ECO:0000313" key="3">
    <source>
        <dbReference type="Proteomes" id="UP000566995"/>
    </source>
</evidence>
<gene>
    <name evidence="2" type="ORF">HNP46_001005</name>
</gene>
<dbReference type="AlphaFoldDB" id="A0A7W7KG24"/>